<dbReference type="Gene3D" id="3.40.50.150">
    <property type="entry name" value="Vaccinia Virus protein VP39"/>
    <property type="match status" value="1"/>
</dbReference>
<evidence type="ECO:0000259" key="5">
    <source>
        <dbReference type="PROSITE" id="PS50123"/>
    </source>
</evidence>
<dbReference type="PANTHER" id="PTHR24422">
    <property type="entry name" value="CHEMOTAXIS PROTEIN METHYLTRANSFERASE"/>
    <property type="match status" value="1"/>
</dbReference>
<feature type="region of interest" description="Disordered" evidence="3">
    <location>
        <begin position="469"/>
        <end position="496"/>
    </location>
</feature>
<dbReference type="SUPFAM" id="SSF47757">
    <property type="entry name" value="Chemotaxis receptor methyltransferase CheR, N-terminal domain"/>
    <property type="match status" value="1"/>
</dbReference>
<dbReference type="GO" id="GO:0008757">
    <property type="term" value="F:S-adenosylmethionine-dependent methyltransferase activity"/>
    <property type="evidence" value="ECO:0007669"/>
    <property type="project" value="InterPro"/>
</dbReference>
<dbReference type="Pfam" id="PF01739">
    <property type="entry name" value="CheR"/>
    <property type="match status" value="1"/>
</dbReference>
<dbReference type="InterPro" id="IPR000780">
    <property type="entry name" value="CheR_MeTrfase"/>
</dbReference>
<comment type="caution">
    <text evidence="6">The sequence shown here is derived from an EMBL/GenBank/DDBJ whole genome shotgun (WGS) entry which is preliminary data.</text>
</comment>
<evidence type="ECO:0000259" key="4">
    <source>
        <dbReference type="PROSITE" id="PS50122"/>
    </source>
</evidence>
<keyword evidence="7" id="KW-1185">Reference proteome</keyword>
<dbReference type="InterPro" id="IPR022642">
    <property type="entry name" value="CheR_C"/>
</dbReference>
<feature type="domain" description="CheB-type methylesterase" evidence="4">
    <location>
        <begin position="1"/>
        <end position="189"/>
    </location>
</feature>
<dbReference type="InterPro" id="IPR029063">
    <property type="entry name" value="SAM-dependent_MTases_sf"/>
</dbReference>
<dbReference type="GO" id="GO:0006935">
    <property type="term" value="P:chemotaxis"/>
    <property type="evidence" value="ECO:0007669"/>
    <property type="project" value="UniProtKB-UniRule"/>
</dbReference>
<dbReference type="PROSITE" id="PS50123">
    <property type="entry name" value="CHER"/>
    <property type="match status" value="1"/>
</dbReference>
<evidence type="ECO:0000313" key="7">
    <source>
        <dbReference type="Proteomes" id="UP000308528"/>
    </source>
</evidence>
<dbReference type="Proteomes" id="UP000308528">
    <property type="component" value="Unassembled WGS sequence"/>
</dbReference>
<evidence type="ECO:0000256" key="2">
    <source>
        <dbReference type="SAM" id="Coils"/>
    </source>
</evidence>
<evidence type="ECO:0000256" key="3">
    <source>
        <dbReference type="SAM" id="MobiDB-lite"/>
    </source>
</evidence>
<name>A0A4S4NQ29_9BACT</name>
<dbReference type="InterPro" id="IPR000673">
    <property type="entry name" value="Sig_transdc_resp-reg_Me-estase"/>
</dbReference>
<feature type="domain" description="CheR-type methyltransferase" evidence="5">
    <location>
        <begin position="216"/>
        <end position="468"/>
    </location>
</feature>
<dbReference type="OrthoDB" id="9813151at2"/>
<protein>
    <submittedName>
        <fullName evidence="6">PAS domain-containing protein</fullName>
    </submittedName>
</protein>
<dbReference type="RefSeq" id="WP_136457138.1">
    <property type="nucleotide sequence ID" value="NZ_SRSF01000001.1"/>
</dbReference>
<dbReference type="Pfam" id="PF13596">
    <property type="entry name" value="PAS_10"/>
    <property type="match status" value="1"/>
</dbReference>
<dbReference type="GO" id="GO:0008984">
    <property type="term" value="F:protein-glutamate methylesterase activity"/>
    <property type="evidence" value="ECO:0007669"/>
    <property type="project" value="InterPro"/>
</dbReference>
<dbReference type="SUPFAM" id="SSF52738">
    <property type="entry name" value="Methylesterase CheB, C-terminal domain"/>
    <property type="match status" value="1"/>
</dbReference>
<accession>A0A4S4NQ29</accession>
<dbReference type="Pfam" id="PF01339">
    <property type="entry name" value="CheB_methylest"/>
    <property type="match status" value="1"/>
</dbReference>
<feature type="active site" evidence="1">
    <location>
        <position position="131"/>
    </location>
</feature>
<dbReference type="SUPFAM" id="SSF55785">
    <property type="entry name" value="PYP-like sensor domain (PAS domain)"/>
    <property type="match status" value="2"/>
</dbReference>
<dbReference type="Gene3D" id="3.40.50.180">
    <property type="entry name" value="Methylesterase CheB, C-terminal domain"/>
    <property type="match status" value="1"/>
</dbReference>
<keyword evidence="1" id="KW-0145">Chemotaxis</keyword>
<feature type="coiled-coil region" evidence="2">
    <location>
        <begin position="662"/>
        <end position="745"/>
    </location>
</feature>
<feature type="active site" evidence="1">
    <location>
        <position position="38"/>
    </location>
</feature>
<dbReference type="AlphaFoldDB" id="A0A4S4NQ29"/>
<evidence type="ECO:0000313" key="6">
    <source>
        <dbReference type="EMBL" id="THH42052.1"/>
    </source>
</evidence>
<sequence length="1096" mass="125469">MSARIVGIGASAGGLEALESFFSELRSGLGLAYVVVQHLSPDHESYSTEILQRVTSLRVVPLLETTVPVPDHVYVRAPDLEVQVDKYALRTLPRPTDRSEYYRPIDDFFTTLATAHGEDAIAILLSGMGSDGSRGLLEVKDRGGMVMVQDAETARFEDMPRAALRDQLPDLVLPPDQLARRLAAFIQKTGSPNGNASDEPERYSPTELRQALLDRVNESSRVDFNRYRPGTILRRIEKRILLSSFSSLREYVNFALGNEEELQLLRESFLIGVTRFFRDQEAFNSIRLDVLPELCAVAEDREVRIWVPACSTGEEVYTLAILMHDYLTTHGISRPFKIFGSDVDRRAIITAAEGVYSDHIAADVPPEWLQRYFVRSPQGYTVCQELKEHVLFAVQNLLDDPPFIRIDLLSCRNFLIYINGEDQQRILNNFYFSLNPTGVLMLGPSESLGSLQRAFTDINRRWKIYRKRQGEHARSAQRIQPPQENPLPRGRQLPLTPYRLKDAPDGENSTAWPAAKLGPTIMDQFARFLSERYAPATLFVDQHYTILYLNGDFNGMLRLPRFNAHLTLQSVVNDEARNLLTAGVDRILRTGKSGAFERINVADSKSAPRYLRVRFSLQDVAQPESPVAMIEFLPAAVEPEEVASHSSTEEVFTPDGQLREKIEVLENQLMLSEQRAQKLYNELEATNEELQSSNRELLASNEEMHSANEELQSVNEELYTVNAEFQRKNEELNNINNDVHNLMKSTQISTIFVDNQLRIRRFTPGMGQQFDLHVTDLGRPITSFSTPFDNLNIEELCHFVLQTNSRHDQEIEDRHGNFYLLRMLPYVTDQHRVEGVVITFVDINDLVTTRRRLTDMAQKYAAIFNNTEETIGIMRENSRIEEINRPLAGRSREDLVGIYFADLITEVEDKVKFSETLRATFNDQEIGQLSITISDPDDQLLYLKLQLLPIVKVGSRPEDNEVNQVMVMVQDITEFEVERRQSTAIIDQYKKTLSYLQQDAGLINLDEQLILVNHMPTHLRSPDQYPDRYLSDFIRPAGLERFRRALNRLKEGSPMEEIRFTEDELVDDAHPRRVLYRPVYISGRLRYISFEVVENT</sequence>
<keyword evidence="2" id="KW-0175">Coiled coil</keyword>
<dbReference type="InterPro" id="IPR050903">
    <property type="entry name" value="Bact_Chemotaxis_MeTrfase"/>
</dbReference>
<dbReference type="CDD" id="cd16434">
    <property type="entry name" value="CheB-CheR_fusion"/>
    <property type="match status" value="1"/>
</dbReference>
<dbReference type="InterPro" id="IPR035965">
    <property type="entry name" value="PAS-like_dom_sf"/>
</dbReference>
<dbReference type="InterPro" id="IPR035909">
    <property type="entry name" value="CheB_C"/>
</dbReference>
<dbReference type="GO" id="GO:0005737">
    <property type="term" value="C:cytoplasm"/>
    <property type="evidence" value="ECO:0007669"/>
    <property type="project" value="InterPro"/>
</dbReference>
<gene>
    <name evidence="6" type="ORF">E4021_05585</name>
</gene>
<dbReference type="GO" id="GO:0000156">
    <property type="term" value="F:phosphorelay response regulator activity"/>
    <property type="evidence" value="ECO:0007669"/>
    <property type="project" value="InterPro"/>
</dbReference>
<dbReference type="Gene3D" id="3.30.450.20">
    <property type="entry name" value="PAS domain"/>
    <property type="match status" value="2"/>
</dbReference>
<dbReference type="SMART" id="SM00138">
    <property type="entry name" value="MeTrc"/>
    <property type="match status" value="1"/>
</dbReference>
<proteinExistence type="predicted"/>
<feature type="active site" evidence="1">
    <location>
        <position position="11"/>
    </location>
</feature>
<dbReference type="InterPro" id="IPR000014">
    <property type="entry name" value="PAS"/>
</dbReference>
<organism evidence="6 7">
    <name type="scientific">Neolewinella litorea</name>
    <dbReference type="NCBI Taxonomy" id="2562452"/>
    <lineage>
        <taxon>Bacteria</taxon>
        <taxon>Pseudomonadati</taxon>
        <taxon>Bacteroidota</taxon>
        <taxon>Saprospiria</taxon>
        <taxon>Saprospirales</taxon>
        <taxon>Lewinellaceae</taxon>
        <taxon>Neolewinella</taxon>
    </lineage>
</organism>
<keyword evidence="1" id="KW-0378">Hydrolase</keyword>
<dbReference type="PRINTS" id="PR00996">
    <property type="entry name" value="CHERMTFRASE"/>
</dbReference>
<reference evidence="6 7" key="1">
    <citation type="submission" date="2019-04" db="EMBL/GenBank/DDBJ databases">
        <title>Lewinella litorea sp. nov., isolated from a marine sand.</title>
        <authorList>
            <person name="Yoon J.-H."/>
        </authorList>
    </citation>
    <scope>NUCLEOTIDE SEQUENCE [LARGE SCALE GENOMIC DNA]</scope>
    <source>
        <strain evidence="6 7">HSMS-39</strain>
    </source>
</reference>
<evidence type="ECO:0000256" key="1">
    <source>
        <dbReference type="PROSITE-ProRule" id="PRU00050"/>
    </source>
</evidence>
<dbReference type="PROSITE" id="PS50122">
    <property type="entry name" value="CHEB"/>
    <property type="match status" value="1"/>
</dbReference>
<dbReference type="Pfam" id="PF13426">
    <property type="entry name" value="PAS_9"/>
    <property type="match status" value="1"/>
</dbReference>
<dbReference type="SUPFAM" id="SSF53335">
    <property type="entry name" value="S-adenosyl-L-methionine-dependent methyltransferases"/>
    <property type="match status" value="1"/>
</dbReference>
<dbReference type="EMBL" id="SRSF01000001">
    <property type="protein sequence ID" value="THH42052.1"/>
    <property type="molecule type" value="Genomic_DNA"/>
</dbReference>